<dbReference type="AlphaFoldDB" id="A0A511KAQ0"/>
<dbReference type="GO" id="GO:0016020">
    <property type="term" value="C:membrane"/>
    <property type="evidence" value="ECO:0007669"/>
    <property type="project" value="UniProtKB-SubCell"/>
</dbReference>
<sequence>MQPLALPTLLWLLVVALLSRRSIAATPPSRVRVDSGEPDGQGRPTISLSIDPAEGFTMVMASYKRDENLPPLINHLTTKAPPSLRHIVIVWQNVDVDLPDFLNATALERYSTSGVVITVRKSKNNSMNERFRPLLDWDEEIYTRAVMIIDDDVVLRKDALEWGYQEFTKAAEDGAGRLTGFMARDFDDVDGDWSYTLRPKKTYSMVLSNAAWLRKEWLDKYWEDSAEMRSLRDYVDEVMNCDDILINYLVSNVTGNPPLLLQPKTPLRIIGGDGMFARGSIAVDEDGAEVDEPPAADTGNVAGIPSAGHFSQRKLCLKRYFEHFAHFARSSANSKHYPLVKTSTSVSQDVEDHSRWLTLNEPWEEIVWNSAPLEEREEEGEAELEELDLYDEDEDEEAEKAAFEEMLQGMSDEEIDDLLKEMQEAAAKEDGLGDIPELEPSVFDDLAREHEGETSRPHAHDEL</sequence>
<dbReference type="GO" id="GO:0016757">
    <property type="term" value="F:glycosyltransferase activity"/>
    <property type="evidence" value="ECO:0007669"/>
    <property type="project" value="InterPro"/>
</dbReference>
<evidence type="ECO:0000313" key="8">
    <source>
        <dbReference type="EMBL" id="GEM07457.1"/>
    </source>
</evidence>
<dbReference type="InterPro" id="IPR029044">
    <property type="entry name" value="Nucleotide-diphossugar_trans"/>
</dbReference>
<feature type="chain" id="PRO_5021927835" evidence="6">
    <location>
        <begin position="25"/>
        <end position="463"/>
    </location>
</feature>
<feature type="signal peptide" evidence="6">
    <location>
        <begin position="1"/>
        <end position="24"/>
    </location>
</feature>
<proteinExistence type="predicted"/>
<comment type="subcellular location">
    <subcellularLocation>
        <location evidence="1">Membrane</location>
    </subcellularLocation>
</comment>
<name>A0A511KAQ0_RHOTO</name>
<evidence type="ECO:0000259" key="7">
    <source>
        <dbReference type="Pfam" id="PF09258"/>
    </source>
</evidence>
<evidence type="ECO:0000256" key="5">
    <source>
        <dbReference type="SAM" id="MobiDB-lite"/>
    </source>
</evidence>
<dbReference type="PANTHER" id="PTHR48261:SF2">
    <property type="entry name" value="ACETYLGLUCOSAMINYLTRANSFERASE"/>
    <property type="match status" value="1"/>
</dbReference>
<dbReference type="Gene3D" id="3.90.550.10">
    <property type="entry name" value="Spore Coat Polysaccharide Biosynthesis Protein SpsA, Chain A"/>
    <property type="match status" value="1"/>
</dbReference>
<evidence type="ECO:0000256" key="6">
    <source>
        <dbReference type="SAM" id="SignalP"/>
    </source>
</evidence>
<organism evidence="8 9">
    <name type="scientific">Rhodotorula toruloides</name>
    <name type="common">Yeast</name>
    <name type="synonym">Rhodosporidium toruloides</name>
    <dbReference type="NCBI Taxonomy" id="5286"/>
    <lineage>
        <taxon>Eukaryota</taxon>
        <taxon>Fungi</taxon>
        <taxon>Dikarya</taxon>
        <taxon>Basidiomycota</taxon>
        <taxon>Pucciniomycotina</taxon>
        <taxon>Microbotryomycetes</taxon>
        <taxon>Sporidiobolales</taxon>
        <taxon>Sporidiobolaceae</taxon>
        <taxon>Rhodotorula</taxon>
    </lineage>
</organism>
<feature type="region of interest" description="Disordered" evidence="5">
    <location>
        <begin position="423"/>
        <end position="463"/>
    </location>
</feature>
<protein>
    <submittedName>
        <fullName evidence="8">EXTL2-like UDP-GlcNAc:heparan alpha-N-acetylhexosaminyltransferase</fullName>
    </submittedName>
</protein>
<dbReference type="Pfam" id="PF09258">
    <property type="entry name" value="Glyco_transf_64"/>
    <property type="match status" value="1"/>
</dbReference>
<comment type="caution">
    <text evidence="8">The sequence shown here is derived from an EMBL/GenBank/DDBJ whole genome shotgun (WGS) entry which is preliminary data.</text>
</comment>
<evidence type="ECO:0000256" key="2">
    <source>
        <dbReference type="ARBA" id="ARBA00022679"/>
    </source>
</evidence>
<keyword evidence="3" id="KW-0472">Membrane</keyword>
<dbReference type="SUPFAM" id="SSF53448">
    <property type="entry name" value="Nucleotide-diphospho-sugar transferases"/>
    <property type="match status" value="1"/>
</dbReference>
<dbReference type="InterPro" id="IPR015338">
    <property type="entry name" value="GT64_dom"/>
</dbReference>
<keyword evidence="2 8" id="KW-0808">Transferase</keyword>
<evidence type="ECO:0000256" key="4">
    <source>
        <dbReference type="ARBA" id="ARBA00023157"/>
    </source>
</evidence>
<dbReference type="InterPro" id="IPR004263">
    <property type="entry name" value="Exostosin"/>
</dbReference>
<keyword evidence="6" id="KW-0732">Signal</keyword>
<evidence type="ECO:0000256" key="1">
    <source>
        <dbReference type="ARBA" id="ARBA00004370"/>
    </source>
</evidence>
<gene>
    <name evidence="8" type="ORF">Rt10032_c03g1474</name>
</gene>
<evidence type="ECO:0000256" key="3">
    <source>
        <dbReference type="ARBA" id="ARBA00023136"/>
    </source>
</evidence>
<feature type="domain" description="Glycosyl transferase 64" evidence="7">
    <location>
        <begin position="56"/>
        <end position="326"/>
    </location>
</feature>
<feature type="region of interest" description="Disordered" evidence="5">
    <location>
        <begin position="28"/>
        <end position="47"/>
    </location>
</feature>
<reference evidence="8 9" key="1">
    <citation type="submission" date="2019-07" db="EMBL/GenBank/DDBJ databases">
        <title>Rhodotorula toruloides NBRC10032 genome sequencing.</title>
        <authorList>
            <person name="Shida Y."/>
            <person name="Takaku H."/>
            <person name="Ogasawara W."/>
            <person name="Mori K."/>
        </authorList>
    </citation>
    <scope>NUCLEOTIDE SEQUENCE [LARGE SCALE GENOMIC DNA]</scope>
    <source>
        <strain evidence="8 9">NBRC10032</strain>
    </source>
</reference>
<evidence type="ECO:0000313" key="9">
    <source>
        <dbReference type="Proteomes" id="UP000321518"/>
    </source>
</evidence>
<accession>A0A511KAQ0</accession>
<dbReference type="OrthoDB" id="1733656at2759"/>
<dbReference type="PANTHER" id="PTHR48261">
    <property type="entry name" value="ACETYLGLUCOSAMINYLTRANSFERASE"/>
    <property type="match status" value="1"/>
</dbReference>
<feature type="compositionally biased region" description="Basic and acidic residues" evidence="5">
    <location>
        <begin position="445"/>
        <end position="463"/>
    </location>
</feature>
<dbReference type="Proteomes" id="UP000321518">
    <property type="component" value="Unassembled WGS sequence"/>
</dbReference>
<dbReference type="EMBL" id="BJWK01000003">
    <property type="protein sequence ID" value="GEM07457.1"/>
    <property type="molecule type" value="Genomic_DNA"/>
</dbReference>
<keyword evidence="4" id="KW-1015">Disulfide bond</keyword>